<evidence type="ECO:0000313" key="2">
    <source>
        <dbReference type="EMBL" id="GFJ96592.1"/>
    </source>
</evidence>
<dbReference type="AlphaFoldDB" id="A0A6V8LH88"/>
<dbReference type="InterPro" id="IPR006439">
    <property type="entry name" value="HAD-SF_hydro_IA"/>
</dbReference>
<evidence type="ECO:0008006" key="4">
    <source>
        <dbReference type="Google" id="ProtNLM"/>
    </source>
</evidence>
<name>A0A6V8LH88_9ACTN</name>
<dbReference type="InterPro" id="IPR036412">
    <property type="entry name" value="HAD-like_sf"/>
</dbReference>
<dbReference type="SFLD" id="SFLDS00003">
    <property type="entry name" value="Haloacid_Dehalogenase"/>
    <property type="match status" value="1"/>
</dbReference>
<dbReference type="InterPro" id="IPR051540">
    <property type="entry name" value="S-2-haloacid_dehalogenase"/>
</dbReference>
<dbReference type="SUPFAM" id="SSF56784">
    <property type="entry name" value="HAD-like"/>
    <property type="match status" value="1"/>
</dbReference>
<organism evidence="2 3">
    <name type="scientific">Phytohabitans rumicis</name>
    <dbReference type="NCBI Taxonomy" id="1076125"/>
    <lineage>
        <taxon>Bacteria</taxon>
        <taxon>Bacillati</taxon>
        <taxon>Actinomycetota</taxon>
        <taxon>Actinomycetes</taxon>
        <taxon>Micromonosporales</taxon>
        <taxon>Micromonosporaceae</taxon>
    </lineage>
</organism>
<dbReference type="InterPro" id="IPR023214">
    <property type="entry name" value="HAD_sf"/>
</dbReference>
<dbReference type="PRINTS" id="PR00413">
    <property type="entry name" value="HADHALOGNASE"/>
</dbReference>
<dbReference type="PANTHER" id="PTHR43316">
    <property type="entry name" value="HYDROLASE, HALOACID DELAHOGENASE-RELATED"/>
    <property type="match status" value="1"/>
</dbReference>
<protein>
    <recommendedName>
        <fullName evidence="4">Haloacid dehalogenase</fullName>
    </recommendedName>
</protein>
<accession>A0A6V8LH88</accession>
<gene>
    <name evidence="2" type="ORF">Prum_102340</name>
</gene>
<dbReference type="RefSeq" id="WP_178132701.1">
    <property type="nucleotide sequence ID" value="NZ_BAABJB010000008.1"/>
</dbReference>
<dbReference type="NCBIfam" id="TIGR01549">
    <property type="entry name" value="HAD-SF-IA-v1"/>
    <property type="match status" value="1"/>
</dbReference>
<reference evidence="2 3" key="2">
    <citation type="submission" date="2020-03" db="EMBL/GenBank/DDBJ databases">
        <authorList>
            <person name="Ichikawa N."/>
            <person name="Kimura A."/>
            <person name="Kitahashi Y."/>
            <person name="Uohara A."/>
        </authorList>
    </citation>
    <scope>NUCLEOTIDE SEQUENCE [LARGE SCALE GENOMIC DNA]</scope>
    <source>
        <strain evidence="2 3">NBRC 108638</strain>
    </source>
</reference>
<proteinExistence type="predicted"/>
<reference evidence="2 3" key="1">
    <citation type="submission" date="2020-03" db="EMBL/GenBank/DDBJ databases">
        <title>Whole genome shotgun sequence of Phytohabitans rumicis NBRC 108638.</title>
        <authorList>
            <person name="Komaki H."/>
            <person name="Tamura T."/>
        </authorList>
    </citation>
    <scope>NUCLEOTIDE SEQUENCE [LARGE SCALE GENOMIC DNA]</scope>
    <source>
        <strain evidence="2 3">NBRC 108638</strain>
    </source>
</reference>
<dbReference type="SFLD" id="SFLDG01129">
    <property type="entry name" value="C1.5:_HAD__Beta-PGM__Phosphata"/>
    <property type="match status" value="1"/>
</dbReference>
<sequence>MPGTRHSHVLFDFFGTLVAYNASRVEQGYARSHALLVRWGADLSYPDFLGAWSRTTDQFDRLSDRDDHEFSMTEVGTVFLAGVLGRAPAPTEVETFVVEYVDEWNTGVTYQDGVAACVRDLARDHRLAVVSNTHQSDLVPNHLRAMGLWSSFDAVVTSVDVGWRKPHPKIYAVALDALGIDAGDAVFVGDSFEPDFAGPERAGMTAFLIDPDRRAPVPGDRRLDSVVDLPARLRAQAAGSAGA</sequence>
<dbReference type="EMBL" id="BLPG01000002">
    <property type="protein sequence ID" value="GFJ96592.1"/>
    <property type="molecule type" value="Genomic_DNA"/>
</dbReference>
<dbReference type="Pfam" id="PF00702">
    <property type="entry name" value="Hydrolase"/>
    <property type="match status" value="1"/>
</dbReference>
<dbReference type="GO" id="GO:0016787">
    <property type="term" value="F:hydrolase activity"/>
    <property type="evidence" value="ECO:0007669"/>
    <property type="project" value="UniProtKB-KW"/>
</dbReference>
<dbReference type="Gene3D" id="3.40.50.1000">
    <property type="entry name" value="HAD superfamily/HAD-like"/>
    <property type="match status" value="1"/>
</dbReference>
<dbReference type="PANTHER" id="PTHR43316:SF3">
    <property type="entry name" value="HALOACID DEHALOGENASE, TYPE II (AFU_ORTHOLOGUE AFUA_2G07750)-RELATED"/>
    <property type="match status" value="1"/>
</dbReference>
<comment type="caution">
    <text evidence="2">The sequence shown here is derived from an EMBL/GenBank/DDBJ whole genome shotgun (WGS) entry which is preliminary data.</text>
</comment>
<keyword evidence="3" id="KW-1185">Reference proteome</keyword>
<dbReference type="NCBIfam" id="TIGR01509">
    <property type="entry name" value="HAD-SF-IA-v3"/>
    <property type="match status" value="1"/>
</dbReference>
<evidence type="ECO:0000313" key="3">
    <source>
        <dbReference type="Proteomes" id="UP000482960"/>
    </source>
</evidence>
<keyword evidence="1" id="KW-0378">Hydrolase</keyword>
<evidence type="ECO:0000256" key="1">
    <source>
        <dbReference type="ARBA" id="ARBA00022801"/>
    </source>
</evidence>
<dbReference type="Proteomes" id="UP000482960">
    <property type="component" value="Unassembled WGS sequence"/>
</dbReference>